<dbReference type="Pfam" id="PF02803">
    <property type="entry name" value="Thiolase_C"/>
    <property type="match status" value="1"/>
</dbReference>
<evidence type="ECO:0000259" key="6">
    <source>
        <dbReference type="Pfam" id="PF00108"/>
    </source>
</evidence>
<evidence type="ECO:0000256" key="4">
    <source>
        <dbReference type="ARBA" id="ARBA00023315"/>
    </source>
</evidence>
<keyword evidence="4 5" id="KW-0012">Acyltransferase</keyword>
<dbReference type="InterPro" id="IPR050215">
    <property type="entry name" value="Thiolase-like_sf_Thiolase"/>
</dbReference>
<dbReference type="PROSITE" id="PS00737">
    <property type="entry name" value="THIOLASE_2"/>
    <property type="match status" value="1"/>
</dbReference>
<evidence type="ECO:0000256" key="1">
    <source>
        <dbReference type="ARBA" id="ARBA00005189"/>
    </source>
</evidence>
<keyword evidence="3 5" id="KW-0808">Transferase</keyword>
<dbReference type="InterPro" id="IPR002155">
    <property type="entry name" value="Thiolase"/>
</dbReference>
<dbReference type="Proteomes" id="UP000602442">
    <property type="component" value="Unassembled WGS sequence"/>
</dbReference>
<evidence type="ECO:0000259" key="7">
    <source>
        <dbReference type="Pfam" id="PF02803"/>
    </source>
</evidence>
<gene>
    <name evidence="8" type="ORF">I5L03_06835</name>
</gene>
<organism evidence="8 9">
    <name type="scientific">Aurantiacibacter sediminis</name>
    <dbReference type="NCBI Taxonomy" id="2793064"/>
    <lineage>
        <taxon>Bacteria</taxon>
        <taxon>Pseudomonadati</taxon>
        <taxon>Pseudomonadota</taxon>
        <taxon>Alphaproteobacteria</taxon>
        <taxon>Sphingomonadales</taxon>
        <taxon>Erythrobacteraceae</taxon>
        <taxon>Aurantiacibacter</taxon>
    </lineage>
</organism>
<dbReference type="PROSITE" id="PS00098">
    <property type="entry name" value="THIOLASE_1"/>
    <property type="match status" value="1"/>
</dbReference>
<evidence type="ECO:0000313" key="8">
    <source>
        <dbReference type="EMBL" id="MBH5322300.1"/>
    </source>
</evidence>
<dbReference type="InterPro" id="IPR020613">
    <property type="entry name" value="Thiolase_CS"/>
</dbReference>
<comment type="pathway">
    <text evidence="1">Lipid metabolism.</text>
</comment>
<dbReference type="InterPro" id="IPR016039">
    <property type="entry name" value="Thiolase-like"/>
</dbReference>
<proteinExistence type="inferred from homology"/>
<protein>
    <submittedName>
        <fullName evidence="8">Thiolase family protein</fullName>
    </submittedName>
</protein>
<evidence type="ECO:0000256" key="5">
    <source>
        <dbReference type="RuleBase" id="RU003557"/>
    </source>
</evidence>
<accession>A0ABS0N4I6</accession>
<dbReference type="RefSeq" id="WP_197920997.1">
    <property type="nucleotide sequence ID" value="NZ_CAWPTA010000007.1"/>
</dbReference>
<dbReference type="InterPro" id="IPR020615">
    <property type="entry name" value="Thiolase_acyl_enz_int_AS"/>
</dbReference>
<dbReference type="InterPro" id="IPR020617">
    <property type="entry name" value="Thiolase_C"/>
</dbReference>
<reference evidence="8 9" key="1">
    <citation type="submission" date="2020-11" db="EMBL/GenBank/DDBJ databases">
        <title>Erythrobacter sediminis sp. nov., a marine bacterium from a tidal flat of Garorim Bay.</title>
        <authorList>
            <person name="Kim D."/>
            <person name="Yoo Y."/>
            <person name="Kim J.-J."/>
        </authorList>
    </citation>
    <scope>NUCLEOTIDE SEQUENCE [LARGE SCALE GENOMIC DNA]</scope>
    <source>
        <strain evidence="8 9">JGD-13</strain>
    </source>
</reference>
<dbReference type="Pfam" id="PF00108">
    <property type="entry name" value="Thiolase_N"/>
    <property type="match status" value="1"/>
</dbReference>
<dbReference type="SUPFAM" id="SSF53901">
    <property type="entry name" value="Thiolase-like"/>
    <property type="match status" value="2"/>
</dbReference>
<evidence type="ECO:0000313" key="9">
    <source>
        <dbReference type="Proteomes" id="UP000602442"/>
    </source>
</evidence>
<dbReference type="PANTHER" id="PTHR43853:SF21">
    <property type="entry name" value="STEROID 3-KETOACYL-COA THIOLASE"/>
    <property type="match status" value="1"/>
</dbReference>
<feature type="domain" description="Thiolase C-terminal" evidence="7">
    <location>
        <begin position="256"/>
        <end position="377"/>
    </location>
</feature>
<dbReference type="Gene3D" id="3.40.47.10">
    <property type="match status" value="1"/>
</dbReference>
<dbReference type="InterPro" id="IPR020616">
    <property type="entry name" value="Thiolase_N"/>
</dbReference>
<evidence type="ECO:0000256" key="3">
    <source>
        <dbReference type="ARBA" id="ARBA00022679"/>
    </source>
</evidence>
<evidence type="ECO:0000256" key="2">
    <source>
        <dbReference type="ARBA" id="ARBA00010982"/>
    </source>
</evidence>
<comment type="caution">
    <text evidence="8">The sequence shown here is derived from an EMBL/GenBank/DDBJ whole genome shotgun (WGS) entry which is preliminary data.</text>
</comment>
<dbReference type="NCBIfam" id="TIGR01930">
    <property type="entry name" value="AcCoA-C-Actrans"/>
    <property type="match status" value="1"/>
</dbReference>
<sequence length="378" mass="39054">MSDVVIAGYVRSPFHLAYKGALAKVRPDDLAANTIRGLIEKTGVKAEDIEDIVMGCAFPEGEQGFNIARLVGLLADLPISVGGMTVNRFCGSSMSSIHYAAGQIAMGAGEVFICAGVEGMSRVPMTGFNPMPNPELAKSSAAYLGMGDTAENVAKKYDISREEQEAFAVRSQQKAGKALENDAFADEIIPFTLPDGTVVDKDGTPRPTTTAEDLAGLKLAFDENGTVTAGTSSPLTDGASAVLVCSEEYAKANGLTVMARIKSMAISGCAPEIMGIGPVGASQKALERAGLSIDDMDVIELNEAFSSQSIATIRDLGANEDKVNLDGGAIAIGHPLGATGARIVGKAASLLQREGGKYSLSTQCIGGGQGIATILEKA</sequence>
<comment type="similarity">
    <text evidence="2 5">Belongs to the thiolase-like superfamily. Thiolase family.</text>
</comment>
<dbReference type="CDD" id="cd00751">
    <property type="entry name" value="thiolase"/>
    <property type="match status" value="1"/>
</dbReference>
<feature type="domain" description="Thiolase N-terminal" evidence="6">
    <location>
        <begin position="4"/>
        <end position="248"/>
    </location>
</feature>
<keyword evidence="9" id="KW-1185">Reference proteome</keyword>
<name>A0ABS0N4I6_9SPHN</name>
<dbReference type="EMBL" id="JAEANY010000002">
    <property type="protein sequence ID" value="MBH5322300.1"/>
    <property type="molecule type" value="Genomic_DNA"/>
</dbReference>
<dbReference type="PIRSF" id="PIRSF000429">
    <property type="entry name" value="Ac-CoA_Ac_transf"/>
    <property type="match status" value="1"/>
</dbReference>
<dbReference type="PANTHER" id="PTHR43853">
    <property type="entry name" value="3-KETOACYL-COA THIOLASE, PEROXISOMAL"/>
    <property type="match status" value="1"/>
</dbReference>